<dbReference type="Pfam" id="PF02361">
    <property type="entry name" value="CbiQ"/>
    <property type="match status" value="1"/>
</dbReference>
<dbReference type="OrthoDB" id="7057704at2"/>
<reference evidence="8 9" key="1">
    <citation type="submission" date="2016-10" db="EMBL/GenBank/DDBJ databases">
        <authorList>
            <person name="Varghese N."/>
            <person name="Submissions S."/>
        </authorList>
    </citation>
    <scope>NUCLEOTIDE SEQUENCE [LARGE SCALE GENOMIC DNA]</scope>
    <source>
        <strain evidence="8 9">DSM 1361</strain>
    </source>
</reference>
<evidence type="ECO:0000313" key="9">
    <source>
        <dbReference type="Proteomes" id="UP000243745"/>
    </source>
</evidence>
<keyword evidence="4 7" id="KW-0812">Transmembrane</keyword>
<dbReference type="PANTHER" id="PTHR34857:SF2">
    <property type="entry name" value="SLL0384 PROTEIN"/>
    <property type="match status" value="1"/>
</dbReference>
<dbReference type="AlphaFoldDB" id="A0A662ZFQ4"/>
<feature type="transmembrane region" description="Helical" evidence="7">
    <location>
        <begin position="89"/>
        <end position="110"/>
    </location>
</feature>
<keyword evidence="5 7" id="KW-1133">Transmembrane helix</keyword>
<dbReference type="GO" id="GO:0005886">
    <property type="term" value="C:plasma membrane"/>
    <property type="evidence" value="ECO:0007669"/>
    <property type="project" value="UniProtKB-ARBA"/>
</dbReference>
<dbReference type="RefSeq" id="WP_093139932.1">
    <property type="nucleotide sequence ID" value="NZ_FOXF01000001.1"/>
</dbReference>
<evidence type="ECO:0000256" key="4">
    <source>
        <dbReference type="ARBA" id="ARBA00022692"/>
    </source>
</evidence>
<comment type="similarity">
    <text evidence="2">Belongs to the CbiQ family.</text>
</comment>
<dbReference type="PANTHER" id="PTHR34857">
    <property type="entry name" value="SLL0384 PROTEIN"/>
    <property type="match status" value="1"/>
</dbReference>
<protein>
    <submittedName>
        <fullName evidence="8">Energy-coupling factor transport system permease protein</fullName>
    </submittedName>
</protein>
<dbReference type="InterPro" id="IPR051611">
    <property type="entry name" value="ECF_transporter_component"/>
</dbReference>
<name>A0A662ZFQ4_9GAMM</name>
<keyword evidence="3" id="KW-1003">Cell membrane</keyword>
<keyword evidence="9" id="KW-1185">Reference proteome</keyword>
<evidence type="ECO:0000256" key="6">
    <source>
        <dbReference type="ARBA" id="ARBA00023136"/>
    </source>
</evidence>
<evidence type="ECO:0000256" key="3">
    <source>
        <dbReference type="ARBA" id="ARBA00022475"/>
    </source>
</evidence>
<evidence type="ECO:0000256" key="2">
    <source>
        <dbReference type="ARBA" id="ARBA00008564"/>
    </source>
</evidence>
<gene>
    <name evidence="8" type="ORF">SAMN02910344_00115</name>
</gene>
<feature type="transmembrane region" description="Helical" evidence="7">
    <location>
        <begin position="57"/>
        <end position="77"/>
    </location>
</feature>
<keyword evidence="6 7" id="KW-0472">Membrane</keyword>
<comment type="subcellular location">
    <subcellularLocation>
        <location evidence="1">Membrane</location>
        <topology evidence="1">Multi-pass membrane protein</topology>
    </subcellularLocation>
</comment>
<feature type="transmembrane region" description="Helical" evidence="7">
    <location>
        <begin position="218"/>
        <end position="241"/>
    </location>
</feature>
<dbReference type="Proteomes" id="UP000243745">
    <property type="component" value="Unassembled WGS sequence"/>
</dbReference>
<dbReference type="EMBL" id="FOXF01000001">
    <property type="protein sequence ID" value="SFO98863.1"/>
    <property type="molecule type" value="Genomic_DNA"/>
</dbReference>
<sequence>MMSVRKGNGLLDPRTKMMLLVTLPTFLLGGAGGEYFRWISLFFSLLPFLFLLRAGNYFSGFAGLSVFASVYASGFMISPENSGAAYCLYLLIYEVCCLLMPCGILAAFVVRTTHVGELIAGMERMKIPGCITIPCTVMFRFFPTLLEEYSSIGRAVRMRGISIGSVGPVRYVEYRMIPVLMSSVKIGNELTAAALTKGLGSHRKRTSIYRLEFNAADIILLTMCSAVFVLLFLHLSGISFWHS</sequence>
<evidence type="ECO:0000256" key="5">
    <source>
        <dbReference type="ARBA" id="ARBA00022989"/>
    </source>
</evidence>
<organism evidence="8 9">
    <name type="scientific">Ruminobacter amylophilus</name>
    <dbReference type="NCBI Taxonomy" id="867"/>
    <lineage>
        <taxon>Bacteria</taxon>
        <taxon>Pseudomonadati</taxon>
        <taxon>Pseudomonadota</taxon>
        <taxon>Gammaproteobacteria</taxon>
        <taxon>Aeromonadales</taxon>
        <taxon>Succinivibrionaceae</taxon>
        <taxon>Ruminobacter</taxon>
    </lineage>
</organism>
<proteinExistence type="inferred from homology"/>
<evidence type="ECO:0000256" key="1">
    <source>
        <dbReference type="ARBA" id="ARBA00004141"/>
    </source>
</evidence>
<accession>A0A662ZFQ4</accession>
<evidence type="ECO:0000313" key="8">
    <source>
        <dbReference type="EMBL" id="SFO98863.1"/>
    </source>
</evidence>
<dbReference type="InterPro" id="IPR003339">
    <property type="entry name" value="ABC/ECF_trnsptr_transmembrane"/>
</dbReference>
<evidence type="ECO:0000256" key="7">
    <source>
        <dbReference type="SAM" id="Phobius"/>
    </source>
</evidence>
<dbReference type="CDD" id="cd16914">
    <property type="entry name" value="EcfT"/>
    <property type="match status" value="1"/>
</dbReference>